<gene>
    <name evidence="3" type="ORF">IK1_05839</name>
</gene>
<keyword evidence="2" id="KW-0472">Membrane</keyword>
<evidence type="ECO:0000256" key="1">
    <source>
        <dbReference type="SAM" id="MobiDB-lite"/>
    </source>
</evidence>
<reference evidence="4" key="1">
    <citation type="submission" date="2012-12" db="EMBL/GenBank/DDBJ databases">
        <title>The genome sequence of Bacillus cereus VD146.</title>
        <authorList>
            <consortium name="The Broad Institute Genome Sequencing Platform"/>
            <consortium name="The Broad Institute Genome Sequencing Center for Infectious Disease"/>
            <person name="Feldgarden M."/>
            <person name="Van der Auwera G.A."/>
            <person name="Mahillon J."/>
            <person name="Duprez V."/>
            <person name="Timmery S."/>
            <person name="Mattelet C."/>
            <person name="Dierick K."/>
            <person name="Sun M."/>
            <person name="Yu Z."/>
            <person name="Zhu L."/>
            <person name="Hu X."/>
            <person name="Shank E.B."/>
            <person name="Swiecicka I."/>
            <person name="Hansen B.M."/>
            <person name="Andrup L."/>
            <person name="Walker B."/>
            <person name="Young S.K."/>
            <person name="Zeng Q."/>
            <person name="Gargeya S."/>
            <person name="Fitzgerald M."/>
            <person name="Haas B."/>
            <person name="Abouelleil A."/>
            <person name="Alvarado L."/>
            <person name="Arachchi H.M."/>
            <person name="Berlin A.M."/>
            <person name="Chapman S.B."/>
            <person name="Dewar J."/>
            <person name="Goldberg J."/>
            <person name="Griggs A."/>
            <person name="Gujja S."/>
            <person name="Hansen M."/>
            <person name="Howarth C."/>
            <person name="Imamovic A."/>
            <person name="Larimer J."/>
            <person name="McCowan C."/>
            <person name="Murphy C."/>
            <person name="Neiman D."/>
            <person name="Pearson M."/>
            <person name="Priest M."/>
            <person name="Roberts A."/>
            <person name="Saif S."/>
            <person name="Shea T."/>
            <person name="Sisk P."/>
            <person name="Sykes S."/>
            <person name="Wortman J."/>
            <person name="Nusbaum C."/>
            <person name="Birren B."/>
        </authorList>
    </citation>
    <scope>NUCLEOTIDE SEQUENCE [LARGE SCALE GENOMIC DNA]</scope>
    <source>
        <strain evidence="4">VD146</strain>
    </source>
</reference>
<dbReference type="AlphaFoldDB" id="R8MEX3"/>
<feature type="transmembrane region" description="Helical" evidence="2">
    <location>
        <begin position="14"/>
        <end position="34"/>
    </location>
</feature>
<name>R8MEX3_BACCX</name>
<keyword evidence="2" id="KW-0812">Transmembrane</keyword>
<evidence type="ECO:0000313" key="3">
    <source>
        <dbReference type="EMBL" id="EOP32303.1"/>
    </source>
</evidence>
<keyword evidence="2" id="KW-1133">Transmembrane helix</keyword>
<dbReference type="PATRIC" id="fig|1053236.3.peg.6203"/>
<evidence type="ECO:0000313" key="4">
    <source>
        <dbReference type="Proteomes" id="UP000014020"/>
    </source>
</evidence>
<proteinExistence type="predicted"/>
<protein>
    <submittedName>
        <fullName evidence="3">Uncharacterized protein</fullName>
    </submittedName>
</protein>
<comment type="caution">
    <text evidence="3">The sequence shown here is derived from an EMBL/GenBank/DDBJ whole genome shotgun (WGS) entry which is preliminary data.</text>
</comment>
<organism evidence="3 4">
    <name type="scientific">Bacillus cereus (strain VD146)</name>
    <dbReference type="NCBI Taxonomy" id="1053236"/>
    <lineage>
        <taxon>Bacteria</taxon>
        <taxon>Bacillati</taxon>
        <taxon>Bacillota</taxon>
        <taxon>Bacilli</taxon>
        <taxon>Bacillales</taxon>
        <taxon>Bacillaceae</taxon>
        <taxon>Bacillus</taxon>
        <taxon>Bacillus cereus group</taxon>
    </lineage>
</organism>
<feature type="compositionally biased region" description="Low complexity" evidence="1">
    <location>
        <begin position="49"/>
        <end position="63"/>
    </location>
</feature>
<feature type="region of interest" description="Disordered" evidence="1">
    <location>
        <begin position="43"/>
        <end position="65"/>
    </location>
</feature>
<dbReference type="EMBL" id="AHFE01000075">
    <property type="protein sequence ID" value="EOP32303.1"/>
    <property type="molecule type" value="Genomic_DNA"/>
</dbReference>
<dbReference type="HOGENOM" id="CLU_1197830_0_0_9"/>
<dbReference type="RefSeq" id="WP_016121287.1">
    <property type="nucleotide sequence ID" value="NZ_KB976684.1"/>
</dbReference>
<dbReference type="Proteomes" id="UP000014020">
    <property type="component" value="Unassembled WGS sequence"/>
</dbReference>
<evidence type="ECO:0000256" key="2">
    <source>
        <dbReference type="SAM" id="Phobius"/>
    </source>
</evidence>
<accession>R8MEX3</accession>
<sequence>MRQEEKNRKRKKKYWLIGGFLSAICIGLAIFMFLNQDEKEPVASTSTVETKPTQNTETKPTTKPKQKIDLTINQQDVSIAKKITKDYYELFKNKNAITRDQIKQTLNLFTDEVKSKYPEEKDQVAYTNVTSNFAVVKQTKPGVDLNSFPKPNPMLPAPEADVDNPASDPYFDWVGGLTESDIEVTNTELNKESGTLMVYTKGKYWAQFKKTKDGMKMTSTYLIRGNVKAIE</sequence>